<protein>
    <recommendedName>
        <fullName evidence="2">uroporphyrinogen-III C-methyltransferase</fullName>
        <ecNumber evidence="2">2.1.1.107</ecNumber>
    </recommendedName>
</protein>
<dbReference type="InterPro" id="IPR000878">
    <property type="entry name" value="4pyrrol_Mease"/>
</dbReference>
<comment type="pathway">
    <text evidence="7">Porphyrin-containing compound metabolism; siroheme biosynthesis; precorrin-2 from uroporphyrinogen III: step 1/1.</text>
</comment>
<gene>
    <name evidence="9" type="ORF">SAMN05661096_04010</name>
</gene>
<dbReference type="CDD" id="cd11642">
    <property type="entry name" value="SUMT"/>
    <property type="match status" value="1"/>
</dbReference>
<dbReference type="RefSeq" id="WP_085519126.1">
    <property type="nucleotide sequence ID" value="NZ_FXAW01000012.1"/>
</dbReference>
<accession>A0A1X7LH15</accession>
<dbReference type="PANTHER" id="PTHR45790">
    <property type="entry name" value="SIROHEME SYNTHASE-RELATED"/>
    <property type="match status" value="1"/>
</dbReference>
<feature type="domain" description="Tetrapyrrole methylase" evidence="8">
    <location>
        <begin position="4"/>
        <end position="213"/>
    </location>
</feature>
<dbReference type="AlphaFoldDB" id="A0A1X7LH15"/>
<dbReference type="STRING" id="1028.SAMN05661096_04010"/>
<evidence type="ECO:0000313" key="10">
    <source>
        <dbReference type="Proteomes" id="UP000193804"/>
    </source>
</evidence>
<evidence type="ECO:0000256" key="2">
    <source>
        <dbReference type="ARBA" id="ARBA00012162"/>
    </source>
</evidence>
<name>A0A1X7LH15_9BACT</name>
<evidence type="ECO:0000256" key="5">
    <source>
        <dbReference type="ARBA" id="ARBA00022691"/>
    </source>
</evidence>
<dbReference type="InterPro" id="IPR006366">
    <property type="entry name" value="CobA/CysG_C"/>
</dbReference>
<dbReference type="EMBL" id="FXAW01000012">
    <property type="protein sequence ID" value="SMG52794.1"/>
    <property type="molecule type" value="Genomic_DNA"/>
</dbReference>
<dbReference type="GO" id="GO:0032259">
    <property type="term" value="P:methylation"/>
    <property type="evidence" value="ECO:0007669"/>
    <property type="project" value="UniProtKB-KW"/>
</dbReference>
<dbReference type="InterPro" id="IPR035996">
    <property type="entry name" value="4pyrrol_Methylase_sf"/>
</dbReference>
<dbReference type="GO" id="GO:0004851">
    <property type="term" value="F:uroporphyrin-III C-methyltransferase activity"/>
    <property type="evidence" value="ECO:0007669"/>
    <property type="project" value="UniProtKB-EC"/>
</dbReference>
<evidence type="ECO:0000256" key="6">
    <source>
        <dbReference type="ARBA" id="ARBA00023244"/>
    </source>
</evidence>
<dbReference type="Gene3D" id="3.40.1010.10">
    <property type="entry name" value="Cobalt-precorrin-4 Transmethylase, Domain 1"/>
    <property type="match status" value="1"/>
</dbReference>
<dbReference type="EC" id="2.1.1.107" evidence="2"/>
<evidence type="ECO:0000259" key="8">
    <source>
        <dbReference type="Pfam" id="PF00590"/>
    </source>
</evidence>
<keyword evidence="4 9" id="KW-0808">Transferase</keyword>
<dbReference type="Gene3D" id="3.30.950.10">
    <property type="entry name" value="Methyltransferase, Cobalt-precorrin-4 Transmethylase, Domain 2"/>
    <property type="match status" value="1"/>
</dbReference>
<dbReference type="PANTHER" id="PTHR45790:SF3">
    <property type="entry name" value="S-ADENOSYL-L-METHIONINE-DEPENDENT UROPORPHYRINOGEN III METHYLTRANSFERASE, CHLOROPLASTIC"/>
    <property type="match status" value="1"/>
</dbReference>
<dbReference type="NCBIfam" id="TIGR01469">
    <property type="entry name" value="cobA_cysG_Cterm"/>
    <property type="match status" value="1"/>
</dbReference>
<evidence type="ECO:0000313" key="9">
    <source>
        <dbReference type="EMBL" id="SMG52794.1"/>
    </source>
</evidence>
<dbReference type="NCBIfam" id="NF004790">
    <property type="entry name" value="PRK06136.1"/>
    <property type="match status" value="1"/>
</dbReference>
<dbReference type="GO" id="GO:0019354">
    <property type="term" value="P:siroheme biosynthetic process"/>
    <property type="evidence" value="ECO:0007669"/>
    <property type="project" value="InterPro"/>
</dbReference>
<comment type="similarity">
    <text evidence="1">Belongs to the precorrin methyltransferase family.</text>
</comment>
<dbReference type="Pfam" id="PF00590">
    <property type="entry name" value="TP_methylase"/>
    <property type="match status" value="1"/>
</dbReference>
<evidence type="ECO:0000256" key="1">
    <source>
        <dbReference type="ARBA" id="ARBA00005879"/>
    </source>
</evidence>
<dbReference type="InterPro" id="IPR014777">
    <property type="entry name" value="4pyrrole_Mease_sub1"/>
</dbReference>
<keyword evidence="5" id="KW-0949">S-adenosyl-L-methionine</keyword>
<dbReference type="OrthoDB" id="9815856at2"/>
<reference evidence="10" key="1">
    <citation type="submission" date="2017-04" db="EMBL/GenBank/DDBJ databases">
        <authorList>
            <person name="Varghese N."/>
            <person name="Submissions S."/>
        </authorList>
    </citation>
    <scope>NUCLEOTIDE SEQUENCE [LARGE SCALE GENOMIC DNA]</scope>
    <source>
        <strain evidence="10">DSM 4125</strain>
    </source>
</reference>
<dbReference type="InterPro" id="IPR014776">
    <property type="entry name" value="4pyrrole_Mease_sub2"/>
</dbReference>
<proteinExistence type="inferred from homology"/>
<dbReference type="Proteomes" id="UP000193804">
    <property type="component" value="Unassembled WGS sequence"/>
</dbReference>
<keyword evidence="6" id="KW-0627">Porphyrin biosynthesis</keyword>
<keyword evidence="3 9" id="KW-0489">Methyltransferase</keyword>
<sequence length="252" mass="27156">MEKKLSLVGAGPGDPDLISVKGIKTLAQADVVLYDALVHPELLNYVPSKALKIYVGKRAGKHSYKQEEINELIIENVFSHGHVVRLKGGDPFIFARGKEEIDYAESFGIRTQVVPGISSINLAGMYGLPLTTRGINESFWVVTATTKSGELSRDVAKVAETSATAIFLMGLRKSAAISEAYALQDKADLPAAIVSNGSLANAKVYRTTVGQLAHTIREQKVASPGIILVGESLAQQIDFTTIKNIKQHVTQI</sequence>
<evidence type="ECO:0000256" key="3">
    <source>
        <dbReference type="ARBA" id="ARBA00022603"/>
    </source>
</evidence>
<evidence type="ECO:0000256" key="7">
    <source>
        <dbReference type="ARBA" id="ARBA00025705"/>
    </source>
</evidence>
<dbReference type="FunFam" id="3.40.1010.10:FF:000001">
    <property type="entry name" value="Siroheme synthase"/>
    <property type="match status" value="1"/>
</dbReference>
<organism evidence="9 10">
    <name type="scientific">Marivirga sericea</name>
    <dbReference type="NCBI Taxonomy" id="1028"/>
    <lineage>
        <taxon>Bacteria</taxon>
        <taxon>Pseudomonadati</taxon>
        <taxon>Bacteroidota</taxon>
        <taxon>Cytophagia</taxon>
        <taxon>Cytophagales</taxon>
        <taxon>Marivirgaceae</taxon>
        <taxon>Marivirga</taxon>
    </lineage>
</organism>
<evidence type="ECO:0000256" key="4">
    <source>
        <dbReference type="ARBA" id="ARBA00022679"/>
    </source>
</evidence>
<dbReference type="InterPro" id="IPR050161">
    <property type="entry name" value="Siro_Cobalamin_biosynth"/>
</dbReference>
<dbReference type="SUPFAM" id="SSF53790">
    <property type="entry name" value="Tetrapyrrole methylase"/>
    <property type="match status" value="1"/>
</dbReference>
<keyword evidence="10" id="KW-1185">Reference proteome</keyword>